<dbReference type="SMART" id="SM00382">
    <property type="entry name" value="AAA"/>
    <property type="match status" value="1"/>
</dbReference>
<evidence type="ECO:0000256" key="1">
    <source>
        <dbReference type="ARBA" id="ARBA00005417"/>
    </source>
</evidence>
<evidence type="ECO:0000313" key="7">
    <source>
        <dbReference type="EMBL" id="TCK60374.1"/>
    </source>
</evidence>
<dbReference type="InterPro" id="IPR003439">
    <property type="entry name" value="ABC_transporter-like_ATP-bd"/>
</dbReference>
<evidence type="ECO:0000259" key="6">
    <source>
        <dbReference type="PROSITE" id="PS50893"/>
    </source>
</evidence>
<evidence type="ECO:0000256" key="2">
    <source>
        <dbReference type="ARBA" id="ARBA00022448"/>
    </source>
</evidence>
<dbReference type="GO" id="GO:0005524">
    <property type="term" value="F:ATP binding"/>
    <property type="evidence" value="ECO:0007669"/>
    <property type="project" value="UniProtKB-KW"/>
</dbReference>
<dbReference type="GO" id="GO:0015807">
    <property type="term" value="P:L-amino acid transport"/>
    <property type="evidence" value="ECO:0007669"/>
    <property type="project" value="TreeGrafter"/>
</dbReference>
<dbReference type="GO" id="GO:0016887">
    <property type="term" value="F:ATP hydrolysis activity"/>
    <property type="evidence" value="ECO:0007669"/>
    <property type="project" value="InterPro"/>
</dbReference>
<dbReference type="Proteomes" id="UP000294614">
    <property type="component" value="Unassembled WGS sequence"/>
</dbReference>
<dbReference type="InterPro" id="IPR027417">
    <property type="entry name" value="P-loop_NTPase"/>
</dbReference>
<accession>A0A4R1K7Y6</accession>
<dbReference type="CDD" id="cd03224">
    <property type="entry name" value="ABC_TM1139_LivF_branched"/>
    <property type="match status" value="1"/>
</dbReference>
<keyword evidence="8" id="KW-1185">Reference proteome</keyword>
<dbReference type="AlphaFoldDB" id="A0A4R1K7Y6"/>
<evidence type="ECO:0000313" key="8">
    <source>
        <dbReference type="Proteomes" id="UP000294614"/>
    </source>
</evidence>
<keyword evidence="5" id="KW-0029">Amino-acid transport</keyword>
<proteinExistence type="inferred from homology"/>
<keyword evidence="2" id="KW-0813">Transport</keyword>
<dbReference type="Pfam" id="PF00005">
    <property type="entry name" value="ABC_tran"/>
    <property type="match status" value="1"/>
</dbReference>
<comment type="similarity">
    <text evidence="1">Belongs to the ABC transporter superfamily.</text>
</comment>
<protein>
    <submittedName>
        <fullName evidence="7">Branched-chain amino acid transport system ATP-binding protein</fullName>
    </submittedName>
</protein>
<dbReference type="GO" id="GO:0015658">
    <property type="term" value="F:branched-chain amino acid transmembrane transporter activity"/>
    <property type="evidence" value="ECO:0007669"/>
    <property type="project" value="TreeGrafter"/>
</dbReference>
<keyword evidence="4 7" id="KW-0067">ATP-binding</keyword>
<dbReference type="InterPro" id="IPR003593">
    <property type="entry name" value="AAA+_ATPase"/>
</dbReference>
<dbReference type="InterPro" id="IPR017871">
    <property type="entry name" value="ABC_transporter-like_CS"/>
</dbReference>
<comment type="caution">
    <text evidence="7">The sequence shown here is derived from an EMBL/GenBank/DDBJ whole genome shotgun (WGS) entry which is preliminary data.</text>
</comment>
<reference evidence="7 8" key="1">
    <citation type="submission" date="2019-03" db="EMBL/GenBank/DDBJ databases">
        <title>Genomic Encyclopedia of Type Strains, Phase IV (KMG-IV): sequencing the most valuable type-strain genomes for metagenomic binning, comparative biology and taxonomic classification.</title>
        <authorList>
            <person name="Goeker M."/>
        </authorList>
    </citation>
    <scope>NUCLEOTIDE SEQUENCE [LARGE SCALE GENOMIC DNA]</scope>
    <source>
        <strain evidence="7 8">DSM 24984</strain>
    </source>
</reference>
<dbReference type="PROSITE" id="PS00211">
    <property type="entry name" value="ABC_TRANSPORTER_1"/>
    <property type="match status" value="1"/>
</dbReference>
<dbReference type="PANTHER" id="PTHR43820:SF4">
    <property type="entry name" value="HIGH-AFFINITY BRANCHED-CHAIN AMINO ACID TRANSPORT ATP-BINDING PROTEIN LIVF"/>
    <property type="match status" value="1"/>
</dbReference>
<dbReference type="Gene3D" id="3.40.50.300">
    <property type="entry name" value="P-loop containing nucleotide triphosphate hydrolases"/>
    <property type="match status" value="1"/>
</dbReference>
<dbReference type="PANTHER" id="PTHR43820">
    <property type="entry name" value="HIGH-AFFINITY BRANCHED-CHAIN AMINO ACID TRANSPORT ATP-BINDING PROTEIN LIVF"/>
    <property type="match status" value="1"/>
</dbReference>
<keyword evidence="3" id="KW-0547">Nucleotide-binding</keyword>
<organism evidence="7 8">
    <name type="scientific">Seleniivibrio woodruffii</name>
    <dbReference type="NCBI Taxonomy" id="1078050"/>
    <lineage>
        <taxon>Bacteria</taxon>
        <taxon>Pseudomonadati</taxon>
        <taxon>Deferribacterota</taxon>
        <taxon>Deferribacteres</taxon>
        <taxon>Deferribacterales</taxon>
        <taxon>Geovibrionaceae</taxon>
        <taxon>Seleniivibrio</taxon>
    </lineage>
</organism>
<sequence>MLEVKSLSVSYGAVAALMNVSVHVAPGEFVSLIGSNGAGKTTLLNSIMNIIGRSKGTVKFDGKDVSKANTPKIVSRGMAIVPEGRRVFANMTVRENLEMGGFTRPAGEVKANLQKMFEMFPVLEERQTQTAGMLSGGEQQMLAIGRALMTSPKLLLMDEPSMGLAPLVIKEVYEKLKVLASGGLTILLVEQNATMALKYAQRGYVLENGRIILQGKASELLGDNEVKRAYLGKEYNEKWER</sequence>
<evidence type="ECO:0000256" key="3">
    <source>
        <dbReference type="ARBA" id="ARBA00022741"/>
    </source>
</evidence>
<gene>
    <name evidence="7" type="ORF">C8D98_1246</name>
</gene>
<evidence type="ECO:0000256" key="5">
    <source>
        <dbReference type="ARBA" id="ARBA00022970"/>
    </source>
</evidence>
<dbReference type="EMBL" id="SMGG01000004">
    <property type="protein sequence ID" value="TCK60374.1"/>
    <property type="molecule type" value="Genomic_DNA"/>
</dbReference>
<dbReference type="OrthoDB" id="9780436at2"/>
<name>A0A4R1K7Y6_9BACT</name>
<dbReference type="SUPFAM" id="SSF52540">
    <property type="entry name" value="P-loop containing nucleoside triphosphate hydrolases"/>
    <property type="match status" value="1"/>
</dbReference>
<dbReference type="PROSITE" id="PS50893">
    <property type="entry name" value="ABC_TRANSPORTER_2"/>
    <property type="match status" value="1"/>
</dbReference>
<dbReference type="RefSeq" id="WP_132873036.1">
    <property type="nucleotide sequence ID" value="NZ_SMGG01000004.1"/>
</dbReference>
<evidence type="ECO:0000256" key="4">
    <source>
        <dbReference type="ARBA" id="ARBA00022840"/>
    </source>
</evidence>
<feature type="domain" description="ABC transporter" evidence="6">
    <location>
        <begin position="2"/>
        <end position="233"/>
    </location>
</feature>
<dbReference type="InterPro" id="IPR052156">
    <property type="entry name" value="BCAA_Transport_ATP-bd_LivF"/>
</dbReference>